<feature type="transmembrane region" description="Helical" evidence="4">
    <location>
        <begin position="12"/>
        <end position="30"/>
    </location>
</feature>
<accession>A0A4Y7ILR0</accession>
<gene>
    <name evidence="5" type="ORF">C5167_041347</name>
</gene>
<dbReference type="Proteomes" id="UP000316621">
    <property type="component" value="Chromosome 1"/>
</dbReference>
<evidence type="ECO:0000256" key="2">
    <source>
        <dbReference type="ARBA" id="ARBA00022448"/>
    </source>
</evidence>
<keyword evidence="4" id="KW-1133">Transmembrane helix</keyword>
<dbReference type="STRING" id="3469.A0A4Y7ILR0"/>
<keyword evidence="4" id="KW-0812">Transmembrane</keyword>
<keyword evidence="6" id="KW-1185">Reference proteome</keyword>
<sequence>MEGMAKRAKWFKTPWAGILLSSLISFGLSFLDFNNIVAAANILYGLGMLLEFSAFIRLRYKYPDLPRPYKVPGGIPFLCLMCLVPAGLTVFAICNYFFMNLCKSKGWIQFITEDNVEQAVEKESKEEEL</sequence>
<dbReference type="InterPro" id="IPR044566">
    <property type="entry name" value="RMV1-like"/>
</dbReference>
<keyword evidence="3" id="KW-1003">Cell membrane</keyword>
<dbReference type="PANTHER" id="PTHR45826:SF8">
    <property type="entry name" value="CATIONIC AMINO ACID TRANSPORTER"/>
    <property type="match status" value="1"/>
</dbReference>
<dbReference type="EMBL" id="CM010715">
    <property type="protein sequence ID" value="RZC48399.1"/>
    <property type="molecule type" value="Genomic_DNA"/>
</dbReference>
<evidence type="ECO:0000256" key="3">
    <source>
        <dbReference type="ARBA" id="ARBA00022475"/>
    </source>
</evidence>
<dbReference type="Gene3D" id="1.20.1740.10">
    <property type="entry name" value="Amino acid/polyamine transporter I"/>
    <property type="match status" value="1"/>
</dbReference>
<evidence type="ECO:0000313" key="5">
    <source>
        <dbReference type="EMBL" id="RZC48399.1"/>
    </source>
</evidence>
<reference evidence="5 6" key="1">
    <citation type="journal article" date="2018" name="Science">
        <title>The opium poppy genome and morphinan production.</title>
        <authorList>
            <person name="Guo L."/>
            <person name="Winzer T."/>
            <person name="Yang X."/>
            <person name="Li Y."/>
            <person name="Ning Z."/>
            <person name="He Z."/>
            <person name="Teodor R."/>
            <person name="Lu Y."/>
            <person name="Bowser T.A."/>
            <person name="Graham I.A."/>
            <person name="Ye K."/>
        </authorList>
    </citation>
    <scope>NUCLEOTIDE SEQUENCE [LARGE SCALE GENOMIC DNA]</scope>
    <source>
        <strain evidence="6">cv. HN1</strain>
        <tissue evidence="5">Leaves</tissue>
    </source>
</reference>
<proteinExistence type="predicted"/>
<feature type="transmembrane region" description="Helical" evidence="4">
    <location>
        <begin position="36"/>
        <end position="56"/>
    </location>
</feature>
<keyword evidence="4" id="KW-0472">Membrane</keyword>
<evidence type="ECO:0000313" key="6">
    <source>
        <dbReference type="Proteomes" id="UP000316621"/>
    </source>
</evidence>
<organism evidence="5 6">
    <name type="scientific">Papaver somniferum</name>
    <name type="common">Opium poppy</name>
    <dbReference type="NCBI Taxonomy" id="3469"/>
    <lineage>
        <taxon>Eukaryota</taxon>
        <taxon>Viridiplantae</taxon>
        <taxon>Streptophyta</taxon>
        <taxon>Embryophyta</taxon>
        <taxon>Tracheophyta</taxon>
        <taxon>Spermatophyta</taxon>
        <taxon>Magnoliopsida</taxon>
        <taxon>Ranunculales</taxon>
        <taxon>Papaveraceae</taxon>
        <taxon>Papaveroideae</taxon>
        <taxon>Papaver</taxon>
    </lineage>
</organism>
<feature type="transmembrane region" description="Helical" evidence="4">
    <location>
        <begin position="77"/>
        <end position="98"/>
    </location>
</feature>
<evidence type="ECO:0008006" key="7">
    <source>
        <dbReference type="Google" id="ProtNLM"/>
    </source>
</evidence>
<comment type="subcellular location">
    <subcellularLocation>
        <location evidence="1">Cell membrane</location>
        <topology evidence="1">Multi-pass membrane protein</topology>
    </subcellularLocation>
</comment>
<evidence type="ECO:0000256" key="1">
    <source>
        <dbReference type="ARBA" id="ARBA00004651"/>
    </source>
</evidence>
<dbReference type="PANTHER" id="PTHR45826">
    <property type="entry name" value="POLYAMINE TRANSPORTER PUT1"/>
    <property type="match status" value="1"/>
</dbReference>
<dbReference type="GO" id="GO:0005886">
    <property type="term" value="C:plasma membrane"/>
    <property type="evidence" value="ECO:0007669"/>
    <property type="project" value="UniProtKB-SubCell"/>
</dbReference>
<keyword evidence="2" id="KW-0813">Transport</keyword>
<dbReference type="GO" id="GO:0022857">
    <property type="term" value="F:transmembrane transporter activity"/>
    <property type="evidence" value="ECO:0007669"/>
    <property type="project" value="InterPro"/>
</dbReference>
<evidence type="ECO:0000256" key="4">
    <source>
        <dbReference type="SAM" id="Phobius"/>
    </source>
</evidence>
<dbReference type="AlphaFoldDB" id="A0A4Y7ILR0"/>
<dbReference type="OMA" id="RSKKWLG"/>
<name>A0A4Y7ILR0_PAPSO</name>
<dbReference type="Gramene" id="RZC48399">
    <property type="protein sequence ID" value="RZC48399"/>
    <property type="gene ID" value="C5167_041347"/>
</dbReference>
<protein>
    <recommendedName>
        <fullName evidence="7">Amino acid permease/ SLC12A domain-containing protein</fullName>
    </recommendedName>
</protein>